<dbReference type="InterPro" id="IPR050177">
    <property type="entry name" value="Lipid_A_modif_metabolic_enz"/>
</dbReference>
<evidence type="ECO:0000259" key="1">
    <source>
        <dbReference type="Pfam" id="PF01370"/>
    </source>
</evidence>
<organism evidence="2 3">
    <name type="scientific">Kocuria marina</name>
    <dbReference type="NCBI Taxonomy" id="223184"/>
    <lineage>
        <taxon>Bacteria</taxon>
        <taxon>Bacillati</taxon>
        <taxon>Actinomycetota</taxon>
        <taxon>Actinomycetes</taxon>
        <taxon>Micrococcales</taxon>
        <taxon>Micrococcaceae</taxon>
        <taxon>Kocuria</taxon>
    </lineage>
</organism>
<proteinExistence type="predicted"/>
<dbReference type="Gene3D" id="3.40.50.720">
    <property type="entry name" value="NAD(P)-binding Rossmann-like Domain"/>
    <property type="match status" value="1"/>
</dbReference>
<comment type="caution">
    <text evidence="2">The sequence shown here is derived from an EMBL/GenBank/DDBJ whole genome shotgun (WGS) entry which is preliminary data.</text>
</comment>
<sequence>MQILILGGNGQLGRQLVRTFTDAGHAVTCLARGTQPVPEVARFIQADRDHADGLSEVAGSQWDVVVDLATQPGRVRTAVAELTAQHWIYMSSLNAYQRGDICEQDEDSPTHEPLAADTLSAMEEYGPAKVACEVAVSSGTESCTIIRAGLIAGDGDDTGRSGYYPWRFAHPTGEDVLVPDDPEFPIAMIDVKDLAAWMVLCAEQHTGGTFNATGPTLTLREAIETSRRSADSQIAASPVAGDVLASAEVSPWMGPDSLPWWIPVPAMRYTVTADTRRARQRGLTCRPLEQTLKDALAYEESRGGPVGAGLSDETERSVRKAIVIDG</sequence>
<dbReference type="InterPro" id="IPR036291">
    <property type="entry name" value="NAD(P)-bd_dom_sf"/>
</dbReference>
<dbReference type="SUPFAM" id="SSF51735">
    <property type="entry name" value="NAD(P)-binding Rossmann-fold domains"/>
    <property type="match status" value="1"/>
</dbReference>
<dbReference type="eggNOG" id="COG0451">
    <property type="taxonomic scope" value="Bacteria"/>
</dbReference>
<dbReference type="PANTHER" id="PTHR43245:SF13">
    <property type="entry name" value="UDP-D-APIOSE_UDP-D-XYLOSE SYNTHASE 2"/>
    <property type="match status" value="1"/>
</dbReference>
<dbReference type="STRING" id="223184.AS25_08475"/>
<protein>
    <recommendedName>
        <fullName evidence="1">NAD-dependent epimerase/dehydratase domain-containing protein</fullName>
    </recommendedName>
</protein>
<feature type="domain" description="NAD-dependent epimerase/dehydratase" evidence="1">
    <location>
        <begin position="3"/>
        <end position="211"/>
    </location>
</feature>
<dbReference type="Pfam" id="PF01370">
    <property type="entry name" value="Epimerase"/>
    <property type="match status" value="1"/>
</dbReference>
<dbReference type="PANTHER" id="PTHR43245">
    <property type="entry name" value="BIFUNCTIONAL POLYMYXIN RESISTANCE PROTEIN ARNA"/>
    <property type="match status" value="1"/>
</dbReference>
<dbReference type="AlphaFoldDB" id="A0A0B0D874"/>
<reference evidence="2 3" key="1">
    <citation type="submission" date="2014-09" db="EMBL/GenBank/DDBJ databases">
        <title>High-quality draft genome sequence of Kocuria marina SO9-6, an actinobacterium isolated from a copper mine.</title>
        <authorList>
            <person name="Castro D.B."/>
            <person name="Pereira L.B."/>
            <person name="Silva M.V."/>
            <person name="Silva B.P."/>
            <person name="Zanardi B.R."/>
            <person name="Carlos C."/>
            <person name="Belgini D.R."/>
            <person name="Limache E.G."/>
            <person name="Lacerda G.V."/>
            <person name="Nery M.B."/>
            <person name="Gomes M.B."/>
            <person name="Souza S."/>
            <person name="Silva T.M."/>
            <person name="Rodrigues V.D."/>
            <person name="Paulino L.C."/>
            <person name="Vicentini R."/>
            <person name="Ferraz L.F."/>
            <person name="Ottoboni L.M."/>
        </authorList>
    </citation>
    <scope>NUCLEOTIDE SEQUENCE [LARGE SCALE GENOMIC DNA]</scope>
    <source>
        <strain evidence="2 3">SO9-6</strain>
    </source>
</reference>
<dbReference type="Proteomes" id="UP000030664">
    <property type="component" value="Unassembled WGS sequence"/>
</dbReference>
<gene>
    <name evidence="2" type="ORF">AS25_08475</name>
</gene>
<accession>A0A0B0D874</accession>
<dbReference type="InterPro" id="IPR001509">
    <property type="entry name" value="Epimerase_deHydtase"/>
</dbReference>
<evidence type="ECO:0000313" key="3">
    <source>
        <dbReference type="Proteomes" id="UP000030664"/>
    </source>
</evidence>
<evidence type="ECO:0000313" key="2">
    <source>
        <dbReference type="EMBL" id="KHE74191.1"/>
    </source>
</evidence>
<dbReference type="EMBL" id="JROM01000030">
    <property type="protein sequence ID" value="KHE74191.1"/>
    <property type="molecule type" value="Genomic_DNA"/>
</dbReference>
<dbReference type="RefSeq" id="WP_035964275.1">
    <property type="nucleotide sequence ID" value="NZ_JROM01000030.1"/>
</dbReference>
<name>A0A0B0D874_9MICC</name>